<feature type="region of interest" description="Disordered" evidence="1">
    <location>
        <begin position="148"/>
        <end position="205"/>
    </location>
</feature>
<keyword evidence="2" id="KW-0812">Transmembrane</keyword>
<evidence type="ECO:0000256" key="1">
    <source>
        <dbReference type="SAM" id="MobiDB-lite"/>
    </source>
</evidence>
<gene>
    <name evidence="3" type="ORF">CCH79_00015163</name>
</gene>
<protein>
    <submittedName>
        <fullName evidence="3">Uncharacterized protein</fullName>
    </submittedName>
</protein>
<evidence type="ECO:0000313" key="4">
    <source>
        <dbReference type="Proteomes" id="UP000250572"/>
    </source>
</evidence>
<organism evidence="3 4">
    <name type="scientific">Gambusia affinis</name>
    <name type="common">Western mosquitofish</name>
    <name type="synonym">Heterandria affinis</name>
    <dbReference type="NCBI Taxonomy" id="33528"/>
    <lineage>
        <taxon>Eukaryota</taxon>
        <taxon>Metazoa</taxon>
        <taxon>Chordata</taxon>
        <taxon>Craniata</taxon>
        <taxon>Vertebrata</taxon>
        <taxon>Euteleostomi</taxon>
        <taxon>Actinopterygii</taxon>
        <taxon>Neopterygii</taxon>
        <taxon>Teleostei</taxon>
        <taxon>Neoteleostei</taxon>
        <taxon>Acanthomorphata</taxon>
        <taxon>Ovalentaria</taxon>
        <taxon>Atherinomorphae</taxon>
        <taxon>Cyprinodontiformes</taxon>
        <taxon>Poeciliidae</taxon>
        <taxon>Poeciliinae</taxon>
        <taxon>Gambusia</taxon>
    </lineage>
</organism>
<keyword evidence="2" id="KW-1133">Transmembrane helix</keyword>
<keyword evidence="4" id="KW-1185">Reference proteome</keyword>
<dbReference type="AlphaFoldDB" id="A0A315VI66"/>
<sequence length="205" mass="22679">MSQKTAFFRRVSLLRTGFCSTRQRAQLCITVPSSSCPLRCSSSSVPLTVFIVIKRKPRARVYRLCSESDSVLQKCLTSAMFSGGDRLKEGRNFNHSAPERSEQCFIFLTPVLGFIALIYASFYRTAPCITMVNLCCLCCGQLPAEPRPPPPRQPGAPRDSRTAPQHHHHQHQQQQQQSAGPESDAGLSGTRKEDANGGKKVKQDA</sequence>
<dbReference type="EMBL" id="NHOQ01001703">
    <property type="protein sequence ID" value="PWA22592.1"/>
    <property type="molecule type" value="Genomic_DNA"/>
</dbReference>
<evidence type="ECO:0000313" key="3">
    <source>
        <dbReference type="EMBL" id="PWA22592.1"/>
    </source>
</evidence>
<name>A0A315VI66_GAMAF</name>
<keyword evidence="2" id="KW-0472">Membrane</keyword>
<feature type="transmembrane region" description="Helical" evidence="2">
    <location>
        <begin position="104"/>
        <end position="123"/>
    </location>
</feature>
<proteinExistence type="predicted"/>
<evidence type="ECO:0000256" key="2">
    <source>
        <dbReference type="SAM" id="Phobius"/>
    </source>
</evidence>
<reference evidence="3 4" key="1">
    <citation type="journal article" date="2018" name="G3 (Bethesda)">
        <title>A High-Quality Reference Genome for the Invasive Mosquitofish Gambusia affinis Using a Chicago Library.</title>
        <authorList>
            <person name="Hoffberg S.L."/>
            <person name="Troendle N.J."/>
            <person name="Glenn T.C."/>
            <person name="Mahmud O."/>
            <person name="Louha S."/>
            <person name="Chalopin D."/>
            <person name="Bennetzen J.L."/>
            <person name="Mauricio R."/>
        </authorList>
    </citation>
    <scope>NUCLEOTIDE SEQUENCE [LARGE SCALE GENOMIC DNA]</scope>
    <source>
        <strain evidence="3">NE01/NJP1002.9</strain>
        <tissue evidence="3">Muscle</tissue>
    </source>
</reference>
<comment type="caution">
    <text evidence="3">The sequence shown here is derived from an EMBL/GenBank/DDBJ whole genome shotgun (WGS) entry which is preliminary data.</text>
</comment>
<dbReference type="Proteomes" id="UP000250572">
    <property type="component" value="Unassembled WGS sequence"/>
</dbReference>
<accession>A0A315VI66</accession>
<feature type="compositionally biased region" description="Basic and acidic residues" evidence="1">
    <location>
        <begin position="190"/>
        <end position="205"/>
    </location>
</feature>